<keyword evidence="2" id="KW-1185">Reference proteome</keyword>
<dbReference type="AlphaFoldDB" id="A0A5B7IQR3"/>
<sequence>MRFVAFTTKATTAVLLCGREDLWILMTPGVVLCGYHRRGSSPVFLKKAQVRRRIAGYCEGRLRPPRGWVDRMVECDGQGGEP</sequence>
<accession>A0A5B7IQR3</accession>
<protein>
    <submittedName>
        <fullName evidence="1">Uncharacterized protein</fullName>
    </submittedName>
</protein>
<dbReference type="Proteomes" id="UP000324222">
    <property type="component" value="Unassembled WGS sequence"/>
</dbReference>
<organism evidence="1 2">
    <name type="scientific">Portunus trituberculatus</name>
    <name type="common">Swimming crab</name>
    <name type="synonym">Neptunus trituberculatus</name>
    <dbReference type="NCBI Taxonomy" id="210409"/>
    <lineage>
        <taxon>Eukaryota</taxon>
        <taxon>Metazoa</taxon>
        <taxon>Ecdysozoa</taxon>
        <taxon>Arthropoda</taxon>
        <taxon>Crustacea</taxon>
        <taxon>Multicrustacea</taxon>
        <taxon>Malacostraca</taxon>
        <taxon>Eumalacostraca</taxon>
        <taxon>Eucarida</taxon>
        <taxon>Decapoda</taxon>
        <taxon>Pleocyemata</taxon>
        <taxon>Brachyura</taxon>
        <taxon>Eubrachyura</taxon>
        <taxon>Portunoidea</taxon>
        <taxon>Portunidae</taxon>
        <taxon>Portuninae</taxon>
        <taxon>Portunus</taxon>
    </lineage>
</organism>
<gene>
    <name evidence="1" type="ORF">E2C01_081805</name>
</gene>
<name>A0A5B7IQR3_PORTR</name>
<evidence type="ECO:0000313" key="2">
    <source>
        <dbReference type="Proteomes" id="UP000324222"/>
    </source>
</evidence>
<reference evidence="1 2" key="1">
    <citation type="submission" date="2019-05" db="EMBL/GenBank/DDBJ databases">
        <title>Another draft genome of Portunus trituberculatus and its Hox gene families provides insights of decapod evolution.</title>
        <authorList>
            <person name="Jeong J.-H."/>
            <person name="Song I."/>
            <person name="Kim S."/>
            <person name="Choi T."/>
            <person name="Kim D."/>
            <person name="Ryu S."/>
            <person name="Kim W."/>
        </authorList>
    </citation>
    <scope>NUCLEOTIDE SEQUENCE [LARGE SCALE GENOMIC DNA]</scope>
    <source>
        <tissue evidence="1">Muscle</tissue>
    </source>
</reference>
<evidence type="ECO:0000313" key="1">
    <source>
        <dbReference type="EMBL" id="MPC86960.1"/>
    </source>
</evidence>
<comment type="caution">
    <text evidence="1">The sequence shown here is derived from an EMBL/GenBank/DDBJ whole genome shotgun (WGS) entry which is preliminary data.</text>
</comment>
<dbReference type="EMBL" id="VSRR010073071">
    <property type="protein sequence ID" value="MPC86960.1"/>
    <property type="molecule type" value="Genomic_DNA"/>
</dbReference>
<proteinExistence type="predicted"/>